<dbReference type="GO" id="GO:0051539">
    <property type="term" value="F:4 iron, 4 sulfur cluster binding"/>
    <property type="evidence" value="ECO:0007669"/>
    <property type="project" value="UniProtKB-KW"/>
</dbReference>
<dbReference type="PROSITE" id="PS51379">
    <property type="entry name" value="4FE4S_FER_2"/>
    <property type="match status" value="2"/>
</dbReference>
<dbReference type="PANTHER" id="PTHR43687">
    <property type="entry name" value="ADENYLYLSULFATE REDUCTASE, BETA SUBUNIT"/>
    <property type="match status" value="1"/>
</dbReference>
<dbReference type="PROSITE" id="PS00198">
    <property type="entry name" value="4FE4S_FER_1"/>
    <property type="match status" value="1"/>
</dbReference>
<dbReference type="InterPro" id="IPR017896">
    <property type="entry name" value="4Fe4S_Fe-S-bd"/>
</dbReference>
<evidence type="ECO:0000256" key="2">
    <source>
        <dbReference type="ARBA" id="ARBA00022723"/>
    </source>
</evidence>
<evidence type="ECO:0000256" key="3">
    <source>
        <dbReference type="ARBA" id="ARBA00023004"/>
    </source>
</evidence>
<dbReference type="OrthoDB" id="9794954at2"/>
<dbReference type="EMBL" id="FMUX01000014">
    <property type="protein sequence ID" value="SCY63385.1"/>
    <property type="molecule type" value="Genomic_DNA"/>
</dbReference>
<sequence length="95" mass="9657">MKDLRYIDNMATLELHTDLCVGCGLCTTVCPHGVFAQEGPKALIADGNGCMECGACARNCPVAAISVNPGVGCAAYIISGWIKGKDNASCGGGCC</sequence>
<dbReference type="Proteomes" id="UP000198870">
    <property type="component" value="Unassembled WGS sequence"/>
</dbReference>
<accession>A0A1G5HHP5</accession>
<organism evidence="6 7">
    <name type="scientific">Desulfoluna spongiiphila</name>
    <dbReference type="NCBI Taxonomy" id="419481"/>
    <lineage>
        <taxon>Bacteria</taxon>
        <taxon>Pseudomonadati</taxon>
        <taxon>Thermodesulfobacteriota</taxon>
        <taxon>Desulfobacteria</taxon>
        <taxon>Desulfobacterales</taxon>
        <taxon>Desulfolunaceae</taxon>
        <taxon>Desulfoluna</taxon>
    </lineage>
</organism>
<dbReference type="SUPFAM" id="SSF54862">
    <property type="entry name" value="4Fe-4S ferredoxins"/>
    <property type="match status" value="1"/>
</dbReference>
<name>A0A1G5HHP5_9BACT</name>
<evidence type="ECO:0000259" key="5">
    <source>
        <dbReference type="PROSITE" id="PS51379"/>
    </source>
</evidence>
<dbReference type="STRING" id="419481.SAMN05216233_11459"/>
<dbReference type="Gene3D" id="3.30.70.20">
    <property type="match status" value="2"/>
</dbReference>
<evidence type="ECO:0000256" key="4">
    <source>
        <dbReference type="ARBA" id="ARBA00023014"/>
    </source>
</evidence>
<gene>
    <name evidence="6" type="ORF">SAMN05216233_11459</name>
</gene>
<dbReference type="NCBIfam" id="NF040864">
    <property type="entry name" value="HgcB_ferredoxin"/>
    <property type="match status" value="1"/>
</dbReference>
<dbReference type="InterPro" id="IPR017900">
    <property type="entry name" value="4Fe4S_Fe_S_CS"/>
</dbReference>
<feature type="domain" description="4Fe-4S ferredoxin-type" evidence="5">
    <location>
        <begin position="41"/>
        <end position="70"/>
    </location>
</feature>
<dbReference type="Pfam" id="PF13187">
    <property type="entry name" value="Fer4_9"/>
    <property type="match status" value="1"/>
</dbReference>
<proteinExistence type="predicted"/>
<keyword evidence="4" id="KW-0411">Iron-sulfur</keyword>
<dbReference type="InterPro" id="IPR050572">
    <property type="entry name" value="Fe-S_Ferredoxin"/>
</dbReference>
<dbReference type="AlphaFoldDB" id="A0A1G5HHP5"/>
<reference evidence="6 7" key="1">
    <citation type="submission" date="2016-10" db="EMBL/GenBank/DDBJ databases">
        <authorList>
            <person name="de Groot N.N."/>
        </authorList>
    </citation>
    <scope>NUCLEOTIDE SEQUENCE [LARGE SCALE GENOMIC DNA]</scope>
    <source>
        <strain evidence="6 7">AA1</strain>
    </source>
</reference>
<evidence type="ECO:0000256" key="1">
    <source>
        <dbReference type="ARBA" id="ARBA00022485"/>
    </source>
</evidence>
<dbReference type="PANTHER" id="PTHR43687:SF4">
    <property type="entry name" value="BLR5484 PROTEIN"/>
    <property type="match status" value="1"/>
</dbReference>
<protein>
    <submittedName>
        <fullName evidence="6">4Fe-4S dicluster domain-containing protein</fullName>
    </submittedName>
</protein>
<keyword evidence="2" id="KW-0479">Metal-binding</keyword>
<dbReference type="GO" id="GO:0046872">
    <property type="term" value="F:metal ion binding"/>
    <property type="evidence" value="ECO:0007669"/>
    <property type="project" value="UniProtKB-KW"/>
</dbReference>
<feature type="domain" description="4Fe-4S ferredoxin-type" evidence="5">
    <location>
        <begin position="11"/>
        <end position="40"/>
    </location>
</feature>
<evidence type="ECO:0000313" key="7">
    <source>
        <dbReference type="Proteomes" id="UP000198870"/>
    </source>
</evidence>
<keyword evidence="3" id="KW-0408">Iron</keyword>
<dbReference type="RefSeq" id="WP_092212500.1">
    <property type="nucleotide sequence ID" value="NZ_FMUX01000014.1"/>
</dbReference>
<keyword evidence="7" id="KW-1185">Reference proteome</keyword>
<evidence type="ECO:0000313" key="6">
    <source>
        <dbReference type="EMBL" id="SCY63385.1"/>
    </source>
</evidence>
<keyword evidence="1" id="KW-0004">4Fe-4S</keyword>